<dbReference type="Proteomes" id="UP001057522">
    <property type="component" value="Unassembled WGS sequence"/>
</dbReference>
<sequence>MRLIQQSSKYLKKAQESFKKGEYSECLEFCSLASGILSEIQDNPNFVAKNKPFLQMLTMLADMALDHKDEATSLFDYYQIIKNSKTSDAQQEIIAMIENFDKNLFALNLALQSIQEADIDRSDGILYKDFQKIADDIGFKEAFEDLMFSTKIIFTHKGDFLFFMQNLVDYGFKDVAMNYFENVGNILFLDKDFLRIYKQILKAGDYK</sequence>
<evidence type="ECO:0000313" key="2">
    <source>
        <dbReference type="Proteomes" id="UP001057522"/>
    </source>
</evidence>
<evidence type="ECO:0000313" key="1">
    <source>
        <dbReference type="EMBL" id="MCL9820091.1"/>
    </source>
</evidence>
<organism evidence="1 2">
    <name type="scientific">Helicobacter colisuis</name>
    <dbReference type="NCBI Taxonomy" id="2949739"/>
    <lineage>
        <taxon>Bacteria</taxon>
        <taxon>Pseudomonadati</taxon>
        <taxon>Campylobacterota</taxon>
        <taxon>Epsilonproteobacteria</taxon>
        <taxon>Campylobacterales</taxon>
        <taxon>Helicobacteraceae</taxon>
        <taxon>Helicobacter</taxon>
    </lineage>
</organism>
<keyword evidence="2" id="KW-1185">Reference proteome</keyword>
<gene>
    <name evidence="1" type="ORF">NCR95_07950</name>
</gene>
<name>A0ABT0TVZ7_9HELI</name>
<comment type="caution">
    <text evidence="1">The sequence shown here is derived from an EMBL/GenBank/DDBJ whole genome shotgun (WGS) entry which is preliminary data.</text>
</comment>
<dbReference type="RefSeq" id="WP_250604990.1">
    <property type="nucleotide sequence ID" value="NZ_JAMOKX010000007.1"/>
</dbReference>
<protein>
    <recommendedName>
        <fullName evidence="3">Histidine kinase</fullName>
    </recommendedName>
</protein>
<dbReference type="EMBL" id="JAMOKX010000007">
    <property type="protein sequence ID" value="MCL9820091.1"/>
    <property type="molecule type" value="Genomic_DNA"/>
</dbReference>
<evidence type="ECO:0008006" key="3">
    <source>
        <dbReference type="Google" id="ProtNLM"/>
    </source>
</evidence>
<reference evidence="1" key="1">
    <citation type="submission" date="2022-06" db="EMBL/GenBank/DDBJ databases">
        <title>Helicobacter colisuis sp. nov.</title>
        <authorList>
            <person name="Papic B."/>
            <person name="Gruntar I."/>
        </authorList>
    </citation>
    <scope>NUCLEOTIDE SEQUENCE</scope>
    <source>
        <strain evidence="1">11154-15</strain>
    </source>
</reference>
<proteinExistence type="predicted"/>
<accession>A0ABT0TVZ7</accession>